<organism evidence="1 2">
    <name type="scientific">Phaseolus coccineus</name>
    <name type="common">Scarlet runner bean</name>
    <name type="synonym">Phaseolus multiflorus</name>
    <dbReference type="NCBI Taxonomy" id="3886"/>
    <lineage>
        <taxon>Eukaryota</taxon>
        <taxon>Viridiplantae</taxon>
        <taxon>Streptophyta</taxon>
        <taxon>Embryophyta</taxon>
        <taxon>Tracheophyta</taxon>
        <taxon>Spermatophyta</taxon>
        <taxon>Magnoliopsida</taxon>
        <taxon>eudicotyledons</taxon>
        <taxon>Gunneridae</taxon>
        <taxon>Pentapetalae</taxon>
        <taxon>rosids</taxon>
        <taxon>fabids</taxon>
        <taxon>Fabales</taxon>
        <taxon>Fabaceae</taxon>
        <taxon>Papilionoideae</taxon>
        <taxon>50 kb inversion clade</taxon>
        <taxon>NPAAA clade</taxon>
        <taxon>indigoferoid/millettioid clade</taxon>
        <taxon>Phaseoleae</taxon>
        <taxon>Phaseolus</taxon>
    </lineage>
</organism>
<comment type="caution">
    <text evidence="1">The sequence shown here is derived from an EMBL/GenBank/DDBJ whole genome shotgun (WGS) entry which is preliminary data.</text>
</comment>
<protein>
    <submittedName>
        <fullName evidence="1">Uncharacterized protein</fullName>
    </submittedName>
</protein>
<dbReference type="Proteomes" id="UP001374584">
    <property type="component" value="Unassembled WGS sequence"/>
</dbReference>
<gene>
    <name evidence="1" type="ORF">VNO80_23261</name>
</gene>
<evidence type="ECO:0000313" key="1">
    <source>
        <dbReference type="EMBL" id="KAK7348662.1"/>
    </source>
</evidence>
<reference evidence="1 2" key="1">
    <citation type="submission" date="2024-01" db="EMBL/GenBank/DDBJ databases">
        <title>The genomes of 5 underutilized Papilionoideae crops provide insights into root nodulation and disease resistanc.</title>
        <authorList>
            <person name="Jiang F."/>
        </authorList>
    </citation>
    <scope>NUCLEOTIDE SEQUENCE [LARGE SCALE GENOMIC DNA]</scope>
    <source>
        <strain evidence="1">JINMINGXINNONG_FW02</strain>
        <tissue evidence="1">Leaves</tissue>
    </source>
</reference>
<proteinExistence type="predicted"/>
<keyword evidence="2" id="KW-1185">Reference proteome</keyword>
<dbReference type="EMBL" id="JAYMYR010000008">
    <property type="protein sequence ID" value="KAK7348662.1"/>
    <property type="molecule type" value="Genomic_DNA"/>
</dbReference>
<dbReference type="AlphaFoldDB" id="A0AAN9QUS1"/>
<evidence type="ECO:0000313" key="2">
    <source>
        <dbReference type="Proteomes" id="UP001374584"/>
    </source>
</evidence>
<name>A0AAN9QUS1_PHACN</name>
<accession>A0AAN9QUS1</accession>
<sequence length="127" mass="13977">MLAQCVFFNPTAKVHHQRNMDVLAANQSAPSCITQQGEDMIQLVEFSEHQGCFFVVYRGVRLGASSFSVCAVRGGEQKSQRECVMQKVKVRVGVHKVIVEVWMGNMRWAGGVHSDSGSCGEKSMKVG</sequence>